<evidence type="ECO:0000313" key="2">
    <source>
        <dbReference type="EMBL" id="PVE45862.1"/>
    </source>
</evidence>
<dbReference type="RefSeq" id="WP_107754844.1">
    <property type="nucleotide sequence ID" value="NZ_QDDR01000011.1"/>
</dbReference>
<dbReference type="PANTHER" id="PTHR33375">
    <property type="entry name" value="CHROMOSOME-PARTITIONING PROTEIN PARB-RELATED"/>
    <property type="match status" value="1"/>
</dbReference>
<sequence>MTPRLMTIDRVKVEEIDTKGRLRPVSEAGVAALMASIDETGVMKDAIHVRQKKNGTLALIAGGHRLEAAKRLGWAEIEAKVWTDVTDDWSRLMEIDDNIAGAELNPLDTALFLAERKRVYEKLHPEAKRGVAGAAARWDATDTMSVASFADATAEKFGLSQRHIFRLIAAGTRLDARDVALLRKAPRPITLKDLAEIAKISQPTDRYEVVEALAEGRAKSAAEARRAIAASEGSAAPVEDPVEAGLKALKTAWSRAPKEARRRFCRDHGDEISALLFEGSPE</sequence>
<protein>
    <submittedName>
        <fullName evidence="2">Chromosome partitioning protein ParB</fullName>
    </submittedName>
</protein>
<dbReference type="InterPro" id="IPR050336">
    <property type="entry name" value="Chromosome_partition/occlusion"/>
</dbReference>
<dbReference type="InterPro" id="IPR003115">
    <property type="entry name" value="ParB_N"/>
</dbReference>
<proteinExistence type="predicted"/>
<dbReference type="SMART" id="SM00470">
    <property type="entry name" value="ParB"/>
    <property type="match status" value="1"/>
</dbReference>
<gene>
    <name evidence="2" type="ORF">DDE23_18760</name>
</gene>
<dbReference type="AlphaFoldDB" id="A0A2T7UMD2"/>
<dbReference type="InterPro" id="IPR036086">
    <property type="entry name" value="ParB/Sulfiredoxin_sf"/>
</dbReference>
<evidence type="ECO:0000259" key="1">
    <source>
        <dbReference type="SMART" id="SM00470"/>
    </source>
</evidence>
<dbReference type="GO" id="GO:0007059">
    <property type="term" value="P:chromosome segregation"/>
    <property type="evidence" value="ECO:0007669"/>
    <property type="project" value="TreeGrafter"/>
</dbReference>
<dbReference type="GO" id="GO:0005694">
    <property type="term" value="C:chromosome"/>
    <property type="evidence" value="ECO:0007669"/>
    <property type="project" value="TreeGrafter"/>
</dbReference>
<dbReference type="Proteomes" id="UP000244810">
    <property type="component" value="Unassembled WGS sequence"/>
</dbReference>
<dbReference type="SUPFAM" id="SSF110849">
    <property type="entry name" value="ParB/Sulfiredoxin"/>
    <property type="match status" value="1"/>
</dbReference>
<dbReference type="OrthoDB" id="2053844at2"/>
<keyword evidence="3" id="KW-1185">Reference proteome</keyword>
<dbReference type="Pfam" id="PF02195">
    <property type="entry name" value="ParB_N"/>
    <property type="match status" value="1"/>
</dbReference>
<dbReference type="Gene3D" id="3.90.1530.10">
    <property type="entry name" value="Conserved hypothetical protein from pyrococcus furiosus pfu- 392566-001, ParB domain"/>
    <property type="match status" value="1"/>
</dbReference>
<dbReference type="EMBL" id="QDDR01000011">
    <property type="protein sequence ID" value="PVE45862.1"/>
    <property type="molecule type" value="Genomic_DNA"/>
</dbReference>
<organism evidence="2 3">
    <name type="scientific">Pararhodobacter aggregans</name>
    <dbReference type="NCBI Taxonomy" id="404875"/>
    <lineage>
        <taxon>Bacteria</taxon>
        <taxon>Pseudomonadati</taxon>
        <taxon>Pseudomonadota</taxon>
        <taxon>Alphaproteobacteria</taxon>
        <taxon>Rhodobacterales</taxon>
        <taxon>Paracoccaceae</taxon>
        <taxon>Pararhodobacter</taxon>
    </lineage>
</organism>
<reference evidence="2 3" key="1">
    <citation type="journal article" date="2011" name="Syst. Appl. Microbiol.">
        <title>Defluviimonas denitrificans gen. nov., sp. nov., and Pararhodobacter aggregans gen. nov., sp. nov., non-phototrophic Rhodobacteraceae from the biofilter of a marine aquaculture.</title>
        <authorList>
            <person name="Foesel B.U."/>
            <person name="Drake H.L."/>
            <person name="Schramm A."/>
        </authorList>
    </citation>
    <scope>NUCLEOTIDE SEQUENCE [LARGE SCALE GENOMIC DNA]</scope>
    <source>
        <strain evidence="2 3">D1-19</strain>
    </source>
</reference>
<name>A0A2T7UMD2_9RHOB</name>
<feature type="domain" description="ParB-like N-terminal" evidence="1">
    <location>
        <begin position="9"/>
        <end position="99"/>
    </location>
</feature>
<evidence type="ECO:0000313" key="3">
    <source>
        <dbReference type="Proteomes" id="UP000244810"/>
    </source>
</evidence>
<comment type="caution">
    <text evidence="2">The sequence shown here is derived from an EMBL/GenBank/DDBJ whole genome shotgun (WGS) entry which is preliminary data.</text>
</comment>
<dbReference type="PANTHER" id="PTHR33375:SF1">
    <property type="entry name" value="CHROMOSOME-PARTITIONING PROTEIN PARB-RELATED"/>
    <property type="match status" value="1"/>
</dbReference>
<accession>A0A2T7UMD2</accession>